<evidence type="ECO:0000256" key="1">
    <source>
        <dbReference type="ARBA" id="ARBA00022737"/>
    </source>
</evidence>
<name>A0ABY3MZ38_9GAMM</name>
<gene>
    <name evidence="5" type="ORF">CWS31_005545</name>
</gene>
<dbReference type="RefSeq" id="WP_101345183.1">
    <property type="nucleotide sequence ID" value="NZ_PJAI02000004.1"/>
</dbReference>
<dbReference type="PROSITE" id="PS50005">
    <property type="entry name" value="TPR"/>
    <property type="match status" value="1"/>
</dbReference>
<evidence type="ECO:0000256" key="4">
    <source>
        <dbReference type="SAM" id="SignalP"/>
    </source>
</evidence>
<evidence type="ECO:0000256" key="2">
    <source>
        <dbReference type="ARBA" id="ARBA00022803"/>
    </source>
</evidence>
<feature type="signal peptide" evidence="4">
    <location>
        <begin position="1"/>
        <end position="38"/>
    </location>
</feature>
<dbReference type="Gene3D" id="1.25.40.10">
    <property type="entry name" value="Tetratricopeptide repeat domain"/>
    <property type="match status" value="2"/>
</dbReference>
<protein>
    <submittedName>
        <fullName evidence="5">Tetratricopeptide repeat protein</fullName>
    </submittedName>
</protein>
<dbReference type="SUPFAM" id="SSF48452">
    <property type="entry name" value="TPR-like"/>
    <property type="match status" value="1"/>
</dbReference>
<organism evidence="5 6">
    <name type="scientific">Colwellia echini</name>
    <dbReference type="NCBI Taxonomy" id="1982103"/>
    <lineage>
        <taxon>Bacteria</taxon>
        <taxon>Pseudomonadati</taxon>
        <taxon>Pseudomonadota</taxon>
        <taxon>Gammaproteobacteria</taxon>
        <taxon>Alteromonadales</taxon>
        <taxon>Colwelliaceae</taxon>
        <taxon>Colwellia</taxon>
    </lineage>
</organism>
<feature type="chain" id="PRO_5046171400" evidence="4">
    <location>
        <begin position="39"/>
        <end position="428"/>
    </location>
</feature>
<dbReference type="PANTHER" id="PTHR44186">
    <property type="match status" value="1"/>
</dbReference>
<comment type="caution">
    <text evidence="5">The sequence shown here is derived from an EMBL/GenBank/DDBJ whole genome shotgun (WGS) entry which is preliminary data.</text>
</comment>
<dbReference type="SMART" id="SM00028">
    <property type="entry name" value="TPR"/>
    <property type="match status" value="4"/>
</dbReference>
<dbReference type="Proteomes" id="UP000815846">
    <property type="component" value="Unassembled WGS sequence"/>
</dbReference>
<dbReference type="InterPro" id="IPR019734">
    <property type="entry name" value="TPR_rpt"/>
</dbReference>
<dbReference type="InterPro" id="IPR011990">
    <property type="entry name" value="TPR-like_helical_dom_sf"/>
</dbReference>
<evidence type="ECO:0000313" key="6">
    <source>
        <dbReference type="Proteomes" id="UP000815846"/>
    </source>
</evidence>
<dbReference type="PANTHER" id="PTHR44186:SF1">
    <property type="entry name" value="BARDET-BIEDL SYNDROME 4 PROTEIN"/>
    <property type="match status" value="1"/>
</dbReference>
<evidence type="ECO:0000313" key="5">
    <source>
        <dbReference type="EMBL" id="TYK66416.1"/>
    </source>
</evidence>
<keyword evidence="4" id="KW-0732">Signal</keyword>
<keyword evidence="2 3" id="KW-0802">TPR repeat</keyword>
<dbReference type="EMBL" id="PJAI02000004">
    <property type="protein sequence ID" value="TYK66416.1"/>
    <property type="molecule type" value="Genomic_DNA"/>
</dbReference>
<feature type="repeat" description="TPR" evidence="3">
    <location>
        <begin position="339"/>
        <end position="372"/>
    </location>
</feature>
<keyword evidence="6" id="KW-1185">Reference proteome</keyword>
<sequence length="428" mass="48489">MFNKLVFKNLPFKKLSTSLVVVASLLVAQAPFADYANAAEQAQKEKRKSYLPSPSTGKQVQEAFELYSADDIDGALVVLLDIDADKEYDKAYVSRFIAVMYATKGDNDQKTIKYLKEAIEPDILNESDHSESLKLLGDMQMQTKDYKGALKTYYAWMDFSGKEDGQTYIKIANAYYSLGELDKVIAPADKAIAAFGDKQNQNPYILKVQSYYERKQYKETIGVLETVIQLFPESKQWWTQLPMFYLLVEDYNKATETLDLAYKLGYLDKESQITTLASLYSQSDAPFMAAKLLEKYIASGLVKRDDKNISSLANAWHSAQNIDKAAGYYGELAKMTNDPATYRKQGMLLKQDEQFTKAITALNKALELGAPDVGQIQMSIAESYFYLEDYKQAYAAIQKAVKDPKARKYAEGWKRFIVDTARRKNVTI</sequence>
<reference evidence="5 6" key="1">
    <citation type="submission" date="2019-08" db="EMBL/GenBank/DDBJ databases">
        <title>Microbe sample from Colwellia echini.</title>
        <authorList>
            <person name="Christiansen L."/>
            <person name="Pathiraja D."/>
            <person name="Schultz-Johansen M."/>
            <person name="Choi I.-G."/>
            <person name="Stougaard P."/>
        </authorList>
    </citation>
    <scope>NUCLEOTIDE SEQUENCE [LARGE SCALE GENOMIC DNA]</scope>
    <source>
        <strain evidence="5 6">A3</strain>
    </source>
</reference>
<keyword evidence="1" id="KW-0677">Repeat</keyword>
<accession>A0ABY3MZ38</accession>
<evidence type="ECO:0000256" key="3">
    <source>
        <dbReference type="PROSITE-ProRule" id="PRU00339"/>
    </source>
</evidence>
<proteinExistence type="predicted"/>